<accession>A0A6A3JI70</accession>
<proteinExistence type="predicted"/>
<dbReference type="AlphaFoldDB" id="A0A6A3JI70"/>
<protein>
    <submittedName>
        <fullName evidence="1">Uncharacterized protein</fullName>
    </submittedName>
</protein>
<dbReference type="EMBL" id="QXFW01001197">
    <property type="protein sequence ID" value="KAE8994816.1"/>
    <property type="molecule type" value="Genomic_DNA"/>
</dbReference>
<evidence type="ECO:0000313" key="2">
    <source>
        <dbReference type="Proteomes" id="UP000460718"/>
    </source>
</evidence>
<comment type="caution">
    <text evidence="1">The sequence shown here is derived from an EMBL/GenBank/DDBJ whole genome shotgun (WGS) entry which is preliminary data.</text>
</comment>
<organism evidence="1 2">
    <name type="scientific">Phytophthora fragariae</name>
    <dbReference type="NCBI Taxonomy" id="53985"/>
    <lineage>
        <taxon>Eukaryota</taxon>
        <taxon>Sar</taxon>
        <taxon>Stramenopiles</taxon>
        <taxon>Oomycota</taxon>
        <taxon>Peronosporomycetes</taxon>
        <taxon>Peronosporales</taxon>
        <taxon>Peronosporaceae</taxon>
        <taxon>Phytophthora</taxon>
    </lineage>
</organism>
<gene>
    <name evidence="1" type="ORF">PF011_g16585</name>
</gene>
<sequence length="303" mass="33128">MTTVKAINDELITPDEDALMRNLFATVRTSTLKHRKQIYAIVYNFAAAACDGINPKTRALLLRRWEGLKRTQNRDKKRKRKCGDVTVLDASEDVIISPLLAEIEEKPSSSSQLLHATTANVAESSSCAASLSPAQSAAKPVNDLPGTHVGATSPTSNHTPNENISTHITTAMIPTILKKGVYTGHDTGTVGRSPTVKVGQKGLIWSRDKPTNTGQAPPSTVVPWAGKIDKLRETDRQGKSTLGGSDHKAETLVYEDLLTMRVNDLRRERYIATGVMIIFMAQEIAPQFFENKTINAALGWLVR</sequence>
<dbReference type="Proteomes" id="UP000460718">
    <property type="component" value="Unassembled WGS sequence"/>
</dbReference>
<evidence type="ECO:0000313" key="1">
    <source>
        <dbReference type="EMBL" id="KAE8994816.1"/>
    </source>
</evidence>
<reference evidence="1 2" key="1">
    <citation type="submission" date="2018-09" db="EMBL/GenBank/DDBJ databases">
        <title>Genomic investigation of the strawberry pathogen Phytophthora fragariae indicates pathogenicity is determined by transcriptional variation in three key races.</title>
        <authorList>
            <person name="Adams T.M."/>
            <person name="Armitage A.D."/>
            <person name="Sobczyk M.K."/>
            <person name="Bates H.J."/>
            <person name="Dunwell J.M."/>
            <person name="Nellist C.F."/>
            <person name="Harrison R.J."/>
        </authorList>
    </citation>
    <scope>NUCLEOTIDE SEQUENCE [LARGE SCALE GENOMIC DNA]</scope>
    <source>
        <strain evidence="1 2">SCRP245</strain>
    </source>
</reference>
<name>A0A6A3JI70_9STRA</name>